<reference evidence="3" key="1">
    <citation type="submission" date="2025-08" db="UniProtKB">
        <authorList>
            <consortium name="RefSeq"/>
        </authorList>
    </citation>
    <scope>IDENTIFICATION</scope>
    <source>
        <tissue evidence="3">Whole body</tissue>
    </source>
</reference>
<keyword evidence="1" id="KW-0472">Membrane</keyword>
<keyword evidence="2" id="KW-1185">Reference proteome</keyword>
<organism evidence="2 3">
    <name type="scientific">Ceratina calcarata</name>
    <dbReference type="NCBI Taxonomy" id="156304"/>
    <lineage>
        <taxon>Eukaryota</taxon>
        <taxon>Metazoa</taxon>
        <taxon>Ecdysozoa</taxon>
        <taxon>Arthropoda</taxon>
        <taxon>Hexapoda</taxon>
        <taxon>Insecta</taxon>
        <taxon>Pterygota</taxon>
        <taxon>Neoptera</taxon>
        <taxon>Endopterygota</taxon>
        <taxon>Hymenoptera</taxon>
        <taxon>Apocrita</taxon>
        <taxon>Aculeata</taxon>
        <taxon>Apoidea</taxon>
        <taxon>Anthophila</taxon>
        <taxon>Apidae</taxon>
        <taxon>Ceratina</taxon>
        <taxon>Zadontomerus</taxon>
    </lineage>
</organism>
<accession>A0AAJ7S4A6</accession>
<proteinExistence type="predicted"/>
<sequence>MHYALGYTITILPYVYVPVYRISKPTTCISWCSSYGSSDSLPSTVDENTFERRYLRITKWFHKLTEIWPDQNTCIKCFAWVITAVEMLSSVFVQVSVYYVEQRHFIIERSFYAVNVLICSILFLQLPWTTRLLARLQHFNTTPMIFIIPGYYFVNEHEIFYLIQLLTRQLGNNICGTHSHIGCDSSLTIVPQHICGLLIVTV</sequence>
<protein>
    <submittedName>
        <fullName evidence="3">Uncharacterized protein LOC113464609</fullName>
    </submittedName>
</protein>
<dbReference type="RefSeq" id="XP_026671129.1">
    <property type="nucleotide sequence ID" value="XM_026815328.1"/>
</dbReference>
<feature type="transmembrane region" description="Helical" evidence="1">
    <location>
        <begin position="78"/>
        <end position="100"/>
    </location>
</feature>
<dbReference type="KEGG" id="ccal:113464609"/>
<gene>
    <name evidence="3" type="primary">LOC113464609</name>
</gene>
<dbReference type="Proteomes" id="UP000694925">
    <property type="component" value="Unplaced"/>
</dbReference>
<evidence type="ECO:0000313" key="3">
    <source>
        <dbReference type="RefSeq" id="XP_026671129.1"/>
    </source>
</evidence>
<dbReference type="GeneID" id="113464609"/>
<name>A0AAJ7S4A6_9HYME</name>
<feature type="transmembrane region" description="Helical" evidence="1">
    <location>
        <begin position="112"/>
        <end position="130"/>
    </location>
</feature>
<evidence type="ECO:0000313" key="2">
    <source>
        <dbReference type="Proteomes" id="UP000694925"/>
    </source>
</evidence>
<keyword evidence="1" id="KW-0812">Transmembrane</keyword>
<dbReference type="AlphaFoldDB" id="A0AAJ7S4A6"/>
<keyword evidence="1" id="KW-1133">Transmembrane helix</keyword>
<evidence type="ECO:0000256" key="1">
    <source>
        <dbReference type="SAM" id="Phobius"/>
    </source>
</evidence>